<dbReference type="PANTHER" id="PTHR44329">
    <property type="entry name" value="SERINE/THREONINE-PROTEIN KINASE TNNI3K-RELATED"/>
    <property type="match status" value="1"/>
</dbReference>
<proteinExistence type="predicted"/>
<dbReference type="InterPro" id="IPR051681">
    <property type="entry name" value="Ser/Thr_Kinases-Pseudokinases"/>
</dbReference>
<dbReference type="PROSITE" id="PS50011">
    <property type="entry name" value="PROTEIN_KINASE_DOM"/>
    <property type="match status" value="1"/>
</dbReference>
<evidence type="ECO:0000259" key="1">
    <source>
        <dbReference type="PROSITE" id="PS50011"/>
    </source>
</evidence>
<comment type="caution">
    <text evidence="2">The sequence shown here is derived from an EMBL/GenBank/DDBJ whole genome shotgun (WGS) entry which is preliminary data.</text>
</comment>
<evidence type="ECO:0000313" key="3">
    <source>
        <dbReference type="Proteomes" id="UP000266673"/>
    </source>
</evidence>
<dbReference type="OrthoDB" id="2404018at2759"/>
<keyword evidence="3" id="KW-1185">Reference proteome</keyword>
<dbReference type="AlphaFoldDB" id="A0A397TY10"/>
<evidence type="ECO:0000313" key="2">
    <source>
        <dbReference type="EMBL" id="RIB01798.1"/>
    </source>
</evidence>
<keyword evidence="2" id="KW-0418">Kinase</keyword>
<dbReference type="Proteomes" id="UP000266673">
    <property type="component" value="Unassembled WGS sequence"/>
</dbReference>
<keyword evidence="2" id="KW-0808">Transferase</keyword>
<dbReference type="InterPro" id="IPR011009">
    <property type="entry name" value="Kinase-like_dom_sf"/>
</dbReference>
<organism evidence="2 3">
    <name type="scientific">Gigaspora rosea</name>
    <dbReference type="NCBI Taxonomy" id="44941"/>
    <lineage>
        <taxon>Eukaryota</taxon>
        <taxon>Fungi</taxon>
        <taxon>Fungi incertae sedis</taxon>
        <taxon>Mucoromycota</taxon>
        <taxon>Glomeromycotina</taxon>
        <taxon>Glomeromycetes</taxon>
        <taxon>Diversisporales</taxon>
        <taxon>Gigasporaceae</taxon>
        <taxon>Gigaspora</taxon>
    </lineage>
</organism>
<dbReference type="InterPro" id="IPR000719">
    <property type="entry name" value="Prot_kinase_dom"/>
</dbReference>
<reference evidence="2 3" key="1">
    <citation type="submission" date="2018-06" db="EMBL/GenBank/DDBJ databases">
        <title>Comparative genomics reveals the genomic features of Rhizophagus irregularis, R. cerebriforme, R. diaphanum and Gigaspora rosea, and their symbiotic lifestyle signature.</title>
        <authorList>
            <person name="Morin E."/>
            <person name="San Clemente H."/>
            <person name="Chen E.C.H."/>
            <person name="De La Providencia I."/>
            <person name="Hainaut M."/>
            <person name="Kuo A."/>
            <person name="Kohler A."/>
            <person name="Murat C."/>
            <person name="Tang N."/>
            <person name="Roy S."/>
            <person name="Loubradou J."/>
            <person name="Henrissat B."/>
            <person name="Grigoriev I.V."/>
            <person name="Corradi N."/>
            <person name="Roux C."/>
            <person name="Martin F.M."/>
        </authorList>
    </citation>
    <scope>NUCLEOTIDE SEQUENCE [LARGE SCALE GENOMIC DNA]</scope>
    <source>
        <strain evidence="2 3">DAOM 194757</strain>
    </source>
</reference>
<dbReference type="GO" id="GO:0004674">
    <property type="term" value="F:protein serine/threonine kinase activity"/>
    <property type="evidence" value="ECO:0007669"/>
    <property type="project" value="TreeGrafter"/>
</dbReference>
<sequence>MRNSFYGKCQNCKQYNTFYAWYQLCDPKITVKGWTSTSRNDVIDKCIKGFQRKAIMYDDVIEWIPFDRLKDVKYIATGGFGSVFSAIWLDGMRVTEHLSECLKEFENHMQCKLMGSELMIYGLTKSTNNDNKLGPKADDYLMVLQFADSGNLYNGNILQNKIDSTAIRSYIADLGLSKKIEDHIPTGTLFGVMPYVAPEVLSDKNYTTAADVYGLGIIMAEMSTGQRHCDGLQFDNNLTFKIIDGLRPEFAPGTPVCYVKLAEKCMDQDLQKRPTANEISLKLFRLWGLLYYSDMSDNKLHIKEKFLDADKKIKELPNIIRKHPDSMYTSKPINTKELSIGIYLH</sequence>
<name>A0A397TY10_9GLOM</name>
<dbReference type="Pfam" id="PF00069">
    <property type="entry name" value="Pkinase"/>
    <property type="match status" value="1"/>
</dbReference>
<dbReference type="Gene3D" id="1.10.510.10">
    <property type="entry name" value="Transferase(Phosphotransferase) domain 1"/>
    <property type="match status" value="1"/>
</dbReference>
<feature type="domain" description="Protein kinase" evidence="1">
    <location>
        <begin position="1"/>
        <end position="284"/>
    </location>
</feature>
<dbReference type="SUPFAM" id="SSF56112">
    <property type="entry name" value="Protein kinase-like (PK-like)"/>
    <property type="match status" value="1"/>
</dbReference>
<dbReference type="EMBL" id="QKWP01002933">
    <property type="protein sequence ID" value="RIB01798.1"/>
    <property type="molecule type" value="Genomic_DNA"/>
</dbReference>
<dbReference type="PANTHER" id="PTHR44329:SF214">
    <property type="entry name" value="PROTEIN KINASE DOMAIN-CONTAINING PROTEIN"/>
    <property type="match status" value="1"/>
</dbReference>
<gene>
    <name evidence="2" type="ORF">C2G38_2229639</name>
</gene>
<protein>
    <submittedName>
        <fullName evidence="2">Kinase-like domain-containing protein</fullName>
    </submittedName>
</protein>
<accession>A0A397TY10</accession>
<dbReference type="GO" id="GO:0005524">
    <property type="term" value="F:ATP binding"/>
    <property type="evidence" value="ECO:0007669"/>
    <property type="project" value="InterPro"/>
</dbReference>